<dbReference type="Proteomes" id="UP000245956">
    <property type="component" value="Unassembled WGS sequence"/>
</dbReference>
<name>A0A2U3DP89_PURLI</name>
<evidence type="ECO:0000256" key="1">
    <source>
        <dbReference type="SAM" id="MobiDB-lite"/>
    </source>
</evidence>
<dbReference type="AlphaFoldDB" id="A0A2U3DP89"/>
<protein>
    <submittedName>
        <fullName evidence="2">Uncharacterized protein</fullName>
    </submittedName>
</protein>
<dbReference type="EMBL" id="LCWV01000104">
    <property type="protein sequence ID" value="PWI64059.1"/>
    <property type="molecule type" value="Genomic_DNA"/>
</dbReference>
<sequence>MDPPSSATCVPVIGSTQQSSNLQGGSKMTVDDTAVAAVENEKVSAVFAPTSTATAADDPDMMRQEELEHITPLDDTALKATRANFQQRFARRSLPRRDGLHHIVYGGVSSRRRSTYKH</sequence>
<evidence type="ECO:0000313" key="3">
    <source>
        <dbReference type="Proteomes" id="UP000245956"/>
    </source>
</evidence>
<accession>A0A2U3DP89</accession>
<gene>
    <name evidence="2" type="ORF">PCL_00030</name>
</gene>
<reference evidence="2 3" key="1">
    <citation type="journal article" date="2016" name="Front. Microbiol.">
        <title>Genome and transcriptome sequences reveal the specific parasitism of the nematophagous Purpureocillium lilacinum 36-1.</title>
        <authorList>
            <person name="Xie J."/>
            <person name="Li S."/>
            <person name="Mo C."/>
            <person name="Xiao X."/>
            <person name="Peng D."/>
            <person name="Wang G."/>
            <person name="Xiao Y."/>
        </authorList>
    </citation>
    <scope>NUCLEOTIDE SEQUENCE [LARGE SCALE GENOMIC DNA]</scope>
    <source>
        <strain evidence="2 3">36-1</strain>
    </source>
</reference>
<evidence type="ECO:0000313" key="2">
    <source>
        <dbReference type="EMBL" id="PWI64059.1"/>
    </source>
</evidence>
<comment type="caution">
    <text evidence="2">The sequence shown here is derived from an EMBL/GenBank/DDBJ whole genome shotgun (WGS) entry which is preliminary data.</text>
</comment>
<organism evidence="2 3">
    <name type="scientific">Purpureocillium lilacinum</name>
    <name type="common">Paecilomyces lilacinus</name>
    <dbReference type="NCBI Taxonomy" id="33203"/>
    <lineage>
        <taxon>Eukaryota</taxon>
        <taxon>Fungi</taxon>
        <taxon>Dikarya</taxon>
        <taxon>Ascomycota</taxon>
        <taxon>Pezizomycotina</taxon>
        <taxon>Sordariomycetes</taxon>
        <taxon>Hypocreomycetidae</taxon>
        <taxon>Hypocreales</taxon>
        <taxon>Ophiocordycipitaceae</taxon>
        <taxon>Purpureocillium</taxon>
    </lineage>
</organism>
<proteinExistence type="predicted"/>
<feature type="region of interest" description="Disordered" evidence="1">
    <location>
        <begin position="1"/>
        <end position="26"/>
    </location>
</feature>